<feature type="compositionally biased region" description="Gly residues" evidence="1">
    <location>
        <begin position="311"/>
        <end position="323"/>
    </location>
</feature>
<organism evidence="3 4">
    <name type="scientific">Cytospora chrysosperma</name>
    <name type="common">Cytospora canker fungus</name>
    <name type="synonym">Sphaeria chrysosperma</name>
    <dbReference type="NCBI Taxonomy" id="252740"/>
    <lineage>
        <taxon>Eukaryota</taxon>
        <taxon>Fungi</taxon>
        <taxon>Dikarya</taxon>
        <taxon>Ascomycota</taxon>
        <taxon>Pezizomycotina</taxon>
        <taxon>Sordariomycetes</taxon>
        <taxon>Sordariomycetidae</taxon>
        <taxon>Diaporthales</taxon>
        <taxon>Cytosporaceae</taxon>
        <taxon>Cytospora</taxon>
    </lineage>
</organism>
<sequence>MFEGGYSQWGCGTASNIAATVLGSATGISSEVHLTSVSVSFTFTQSPSSLETPTQSGSGTLSSDSTTSSSSSSSRSTTASDTLTTISIPSPTETASSTSTSNLSSPTNTPTSASAPDTTAGGGGTSNRTGAIVGGTIGAVAALAGIAAVAIYLWRRRAAQNTREGPGPRPGDTHYTSPMSGGGGGGFLPLPGGRNGGGGGKQAASVRGKKITHITGGPDTRNTVWQDGGIGDQPYPRQQPTTAWRAGAGAGAGAGAYGGAYASPHDSSGEDEIPLRQTSPEMEDFSRGFHDALSRIGEEDESELDEVHGNGTMGGTNGGGNGDIGESRPLWLQSRRQSRNLMWT</sequence>
<dbReference type="PANTHER" id="PTHR16861">
    <property type="entry name" value="GLYCOPROTEIN 38"/>
    <property type="match status" value="1"/>
</dbReference>
<dbReference type="EMBL" id="LJZO01000005">
    <property type="protein sequence ID" value="ROW02308.1"/>
    <property type="molecule type" value="Genomic_DNA"/>
</dbReference>
<dbReference type="AlphaFoldDB" id="A0A423WG93"/>
<protein>
    <recommendedName>
        <fullName evidence="5">Mid2 domain-containing protein</fullName>
    </recommendedName>
</protein>
<evidence type="ECO:0000256" key="1">
    <source>
        <dbReference type="SAM" id="MobiDB-lite"/>
    </source>
</evidence>
<evidence type="ECO:0000313" key="3">
    <source>
        <dbReference type="EMBL" id="ROW02308.1"/>
    </source>
</evidence>
<dbReference type="Proteomes" id="UP000284375">
    <property type="component" value="Unassembled WGS sequence"/>
</dbReference>
<evidence type="ECO:0000313" key="4">
    <source>
        <dbReference type="Proteomes" id="UP000284375"/>
    </source>
</evidence>
<comment type="caution">
    <text evidence="3">The sequence shown here is derived from an EMBL/GenBank/DDBJ whole genome shotgun (WGS) entry which is preliminary data.</text>
</comment>
<feature type="compositionally biased region" description="Low complexity" evidence="1">
    <location>
        <begin position="56"/>
        <end position="119"/>
    </location>
</feature>
<name>A0A423WG93_CYTCH</name>
<dbReference type="OrthoDB" id="5386093at2759"/>
<keyword evidence="2" id="KW-0812">Transmembrane</keyword>
<keyword evidence="2" id="KW-1133">Transmembrane helix</keyword>
<feature type="region of interest" description="Disordered" evidence="1">
    <location>
        <begin position="298"/>
        <end position="344"/>
    </location>
</feature>
<dbReference type="STRING" id="252740.A0A423WG93"/>
<dbReference type="PANTHER" id="PTHR16861:SF4">
    <property type="entry name" value="SH3 DOMAIN PROTEIN (AFU_ORTHOLOGUE AFUA_1G13610)"/>
    <property type="match status" value="1"/>
</dbReference>
<accession>A0A423WG93</accession>
<reference evidence="3 4" key="1">
    <citation type="submission" date="2015-09" db="EMBL/GenBank/DDBJ databases">
        <title>Host preference determinants of Valsa canker pathogens revealed by comparative genomics.</title>
        <authorList>
            <person name="Yin Z."/>
            <person name="Huang L."/>
        </authorList>
    </citation>
    <scope>NUCLEOTIDE SEQUENCE [LARGE SCALE GENOMIC DNA]</scope>
    <source>
        <strain evidence="3 4">YSFL</strain>
    </source>
</reference>
<gene>
    <name evidence="3" type="ORF">VSDG_02539</name>
</gene>
<evidence type="ECO:0000256" key="2">
    <source>
        <dbReference type="SAM" id="Phobius"/>
    </source>
</evidence>
<feature type="region of interest" description="Disordered" evidence="1">
    <location>
        <begin position="45"/>
        <end position="126"/>
    </location>
</feature>
<feature type="region of interest" description="Disordered" evidence="1">
    <location>
        <begin position="161"/>
        <end position="187"/>
    </location>
</feature>
<proteinExistence type="predicted"/>
<evidence type="ECO:0008006" key="5">
    <source>
        <dbReference type="Google" id="ProtNLM"/>
    </source>
</evidence>
<keyword evidence="2" id="KW-0472">Membrane</keyword>
<keyword evidence="4" id="KW-1185">Reference proteome</keyword>
<feature type="transmembrane region" description="Helical" evidence="2">
    <location>
        <begin position="132"/>
        <end position="154"/>
    </location>
</feature>